<evidence type="ECO:0000313" key="1">
    <source>
        <dbReference type="EMBL" id="VDO76323.1"/>
    </source>
</evidence>
<reference evidence="3" key="2">
    <citation type="submission" date="2019-09" db="UniProtKB">
        <authorList>
            <consortium name="WormBaseParasite"/>
        </authorList>
    </citation>
    <scope>IDENTIFICATION</scope>
</reference>
<evidence type="ECO:0000313" key="2">
    <source>
        <dbReference type="Proteomes" id="UP000050761"/>
    </source>
</evidence>
<accession>A0A3P7ZES4</accession>
<proteinExistence type="predicted"/>
<dbReference type="EMBL" id="UZAH01026147">
    <property type="protein sequence ID" value="VDO76323.1"/>
    <property type="molecule type" value="Genomic_DNA"/>
</dbReference>
<sequence>MPRSHDSRTWRTLFTYKKNQNGFDLRLCNQVMRMNDYGVTMELKFLCWLTDVTPRIPLIQLEKSLTAADPAAGQVVAPRLRQSRRF</sequence>
<reference evidence="1 2" key="1">
    <citation type="submission" date="2018-11" db="EMBL/GenBank/DDBJ databases">
        <authorList>
            <consortium name="Pathogen Informatics"/>
        </authorList>
    </citation>
    <scope>NUCLEOTIDE SEQUENCE [LARGE SCALE GENOMIC DNA]</scope>
</reference>
<protein>
    <submittedName>
        <fullName evidence="1 3">Uncharacterized protein</fullName>
    </submittedName>
</protein>
<dbReference type="AlphaFoldDB" id="A0A183FM50"/>
<organism evidence="2 3">
    <name type="scientific">Heligmosomoides polygyrus</name>
    <name type="common">Parasitic roundworm</name>
    <dbReference type="NCBI Taxonomy" id="6339"/>
    <lineage>
        <taxon>Eukaryota</taxon>
        <taxon>Metazoa</taxon>
        <taxon>Ecdysozoa</taxon>
        <taxon>Nematoda</taxon>
        <taxon>Chromadorea</taxon>
        <taxon>Rhabditida</taxon>
        <taxon>Rhabditina</taxon>
        <taxon>Rhabditomorpha</taxon>
        <taxon>Strongyloidea</taxon>
        <taxon>Heligmosomidae</taxon>
        <taxon>Heligmosomoides</taxon>
    </lineage>
</organism>
<accession>A0A183FM50</accession>
<evidence type="ECO:0000313" key="3">
    <source>
        <dbReference type="WBParaSite" id="HPBE_0000842901-mRNA-1"/>
    </source>
</evidence>
<dbReference type="Proteomes" id="UP000050761">
    <property type="component" value="Unassembled WGS sequence"/>
</dbReference>
<gene>
    <name evidence="1" type="ORF">HPBE_LOCUS8430</name>
</gene>
<keyword evidence="2" id="KW-1185">Reference proteome</keyword>
<dbReference type="WBParaSite" id="HPBE_0000842901-mRNA-1">
    <property type="protein sequence ID" value="HPBE_0000842901-mRNA-1"/>
    <property type="gene ID" value="HPBE_0000842901"/>
</dbReference>
<name>A0A183FM50_HELPZ</name>